<comment type="caution">
    <text evidence="2">The sequence shown here is derived from an EMBL/GenBank/DDBJ whole genome shotgun (WGS) entry which is preliminary data.</text>
</comment>
<feature type="transmembrane region" description="Helical" evidence="1">
    <location>
        <begin position="104"/>
        <end position="122"/>
    </location>
</feature>
<keyword evidence="1" id="KW-1133">Transmembrane helix</keyword>
<dbReference type="AlphaFoldDB" id="A0A3D9GYW3"/>
<feature type="transmembrane region" description="Helical" evidence="1">
    <location>
        <begin position="210"/>
        <end position="233"/>
    </location>
</feature>
<dbReference type="Proteomes" id="UP000256980">
    <property type="component" value="Unassembled WGS sequence"/>
</dbReference>
<proteinExistence type="predicted"/>
<dbReference type="RefSeq" id="WP_115818497.1">
    <property type="nucleotide sequence ID" value="NZ_QRDV01000009.1"/>
</dbReference>
<evidence type="ECO:0000313" key="2">
    <source>
        <dbReference type="EMBL" id="RED42134.1"/>
    </source>
</evidence>
<feature type="transmembrane region" description="Helical" evidence="1">
    <location>
        <begin position="134"/>
        <end position="153"/>
    </location>
</feature>
<feature type="transmembrane region" description="Helical" evidence="1">
    <location>
        <begin position="20"/>
        <end position="38"/>
    </location>
</feature>
<keyword evidence="1" id="KW-0472">Membrane</keyword>
<feature type="transmembrane region" description="Helical" evidence="1">
    <location>
        <begin position="165"/>
        <end position="185"/>
    </location>
</feature>
<dbReference type="Pfam" id="PF14808">
    <property type="entry name" value="TMEM164"/>
    <property type="match status" value="1"/>
</dbReference>
<reference evidence="2 3" key="1">
    <citation type="submission" date="2018-07" db="EMBL/GenBank/DDBJ databases">
        <title>Genomic Encyclopedia of Type Strains, Phase III (KMG-III): the genomes of soil and plant-associated and newly described type strains.</title>
        <authorList>
            <person name="Whitman W."/>
        </authorList>
    </citation>
    <scope>NUCLEOTIDE SEQUENCE [LARGE SCALE GENOMIC DNA]</scope>
    <source>
        <strain evidence="2 3">CECT 7946</strain>
    </source>
</reference>
<feature type="transmembrane region" description="Helical" evidence="1">
    <location>
        <begin position="81"/>
        <end position="97"/>
    </location>
</feature>
<name>A0A3D9GYW3_9FLAO</name>
<evidence type="ECO:0000313" key="3">
    <source>
        <dbReference type="Proteomes" id="UP000256980"/>
    </source>
</evidence>
<evidence type="ECO:0000256" key="1">
    <source>
        <dbReference type="SAM" id="Phobius"/>
    </source>
</evidence>
<keyword evidence="1" id="KW-0812">Transmembrane</keyword>
<sequence length="242" mass="28712">MELLRLCFVQTKVTIGSFQHIIPILFAIGFTVFLVKYSKKHFNEQQKQKAIHYLGWVVSTTLIGFHLSRILFSNYNFKTDLPLYLCSLMALLIPFFTHYRKYWMFEILVFWIIGGTLQAVITPDITHGFPSFDYFRYWVVHLGLLSIIFYFVFELKMKPTLRSVFKSFLALQVYVVLMMVLNYLLNANYFYLNEKPKSASLLDYFGEWPYYILVGQLIIIPLFLLIYLPFFLFGKKENLLSK</sequence>
<dbReference type="EMBL" id="QRDV01000009">
    <property type="protein sequence ID" value="RED42134.1"/>
    <property type="molecule type" value="Genomic_DNA"/>
</dbReference>
<organism evidence="2 3">
    <name type="scientific">Winogradskyella eximia</name>
    <dbReference type="NCBI Taxonomy" id="262006"/>
    <lineage>
        <taxon>Bacteria</taxon>
        <taxon>Pseudomonadati</taxon>
        <taxon>Bacteroidota</taxon>
        <taxon>Flavobacteriia</taxon>
        <taxon>Flavobacteriales</taxon>
        <taxon>Flavobacteriaceae</taxon>
        <taxon>Winogradskyella</taxon>
    </lineage>
</organism>
<dbReference type="InterPro" id="IPR011737">
    <property type="entry name" value="CHP02206_TP0381"/>
</dbReference>
<accession>A0A3D9GYW3</accession>
<feature type="transmembrane region" description="Helical" evidence="1">
    <location>
        <begin position="50"/>
        <end position="69"/>
    </location>
</feature>
<keyword evidence="3" id="KW-1185">Reference proteome</keyword>
<gene>
    <name evidence="2" type="ORF">DFQ10_10929</name>
</gene>
<dbReference type="NCBIfam" id="TIGR02206">
    <property type="entry name" value="intg_mem_TP0381"/>
    <property type="match status" value="1"/>
</dbReference>
<dbReference type="OrthoDB" id="9813172at2"/>
<protein>
    <submittedName>
        <fullName evidence="2">Putative integral membrane protein (TIGR02206 family)</fullName>
    </submittedName>
</protein>